<evidence type="ECO:0000313" key="2">
    <source>
        <dbReference type="Proteomes" id="UP000008983"/>
    </source>
</evidence>
<dbReference type="STRING" id="857967.G0QJ41"/>
<keyword evidence="2" id="KW-1185">Reference proteome</keyword>
<sequence length="158" mass="17913">MFTKLFLNQSHITQLQKQYFSQLAKKAKMELTLRTPYREVLVNFDGFSRIQAKTNEAALCVQNKTPASLYVLPPGPLKIKLTQDVKDVSGDYLHSGGWLIIHADNTCEINVMDLFERKEVKADQFDKANIVDADTNAGKYAQKSRKNTNRIFLKAATS</sequence>
<dbReference type="EMBL" id="GL983048">
    <property type="protein sequence ID" value="EGR34765.1"/>
    <property type="molecule type" value="Genomic_DNA"/>
</dbReference>
<dbReference type="AlphaFoldDB" id="G0QJ41"/>
<dbReference type="GeneID" id="14910959"/>
<dbReference type="OMA" id="CARVFTK"/>
<gene>
    <name evidence="1" type="ORF">IMG5_002370</name>
</gene>
<dbReference type="InParanoid" id="G0QJ41"/>
<dbReference type="OrthoDB" id="285608at2759"/>
<protein>
    <submittedName>
        <fullName evidence="1">Uncharacterized protein</fullName>
    </submittedName>
</protein>
<proteinExistence type="predicted"/>
<accession>G0QJ41</accession>
<evidence type="ECO:0000313" key="1">
    <source>
        <dbReference type="EMBL" id="EGR34765.1"/>
    </source>
</evidence>
<name>G0QJ41_ICHMU</name>
<organism evidence="1 2">
    <name type="scientific">Ichthyophthirius multifiliis</name>
    <name type="common">White spot disease agent</name>
    <name type="synonym">Ich</name>
    <dbReference type="NCBI Taxonomy" id="5932"/>
    <lineage>
        <taxon>Eukaryota</taxon>
        <taxon>Sar</taxon>
        <taxon>Alveolata</taxon>
        <taxon>Ciliophora</taxon>
        <taxon>Intramacronucleata</taxon>
        <taxon>Oligohymenophorea</taxon>
        <taxon>Hymenostomatida</taxon>
        <taxon>Ophryoglenina</taxon>
        <taxon>Ichthyophthirius</taxon>
    </lineage>
</organism>
<dbReference type="Proteomes" id="UP000008983">
    <property type="component" value="Unassembled WGS sequence"/>
</dbReference>
<reference evidence="1 2" key="1">
    <citation type="submission" date="2011-07" db="EMBL/GenBank/DDBJ databases">
        <authorList>
            <person name="Coyne R."/>
            <person name="Brami D."/>
            <person name="Johnson J."/>
            <person name="Hostetler J."/>
            <person name="Hannick L."/>
            <person name="Clark T."/>
            <person name="Cassidy-Hanley D."/>
            <person name="Inman J."/>
        </authorList>
    </citation>
    <scope>NUCLEOTIDE SEQUENCE [LARGE SCALE GENOMIC DNA]</scope>
    <source>
        <strain evidence="1 2">G5</strain>
    </source>
</reference>
<dbReference type="eggNOG" id="ENOG502SPV9">
    <property type="taxonomic scope" value="Eukaryota"/>
</dbReference>
<dbReference type="RefSeq" id="XP_004040069.1">
    <property type="nucleotide sequence ID" value="XM_004040021.1"/>
</dbReference>